<name>A0AAE8N760_9PEZI</name>
<feature type="chain" id="PRO_5042222903" evidence="1">
    <location>
        <begin position="20"/>
        <end position="379"/>
    </location>
</feature>
<dbReference type="GO" id="GO:0016702">
    <property type="term" value="F:oxidoreductase activity, acting on single donors with incorporation of molecular oxygen, incorporation of two atoms of oxygen"/>
    <property type="evidence" value="ECO:0007669"/>
    <property type="project" value="InterPro"/>
</dbReference>
<sequence>MELKRALLGLVLAAPLALAHPHGVAEPQHNAKPLPRGLGHCSKSFEASNLSKRTAERHMAEVEQLKKERGLEHMRTIHRRQFGGGFGGGDPAFIEEILNTDHKTDKDVTADTDPLELFADAGSCVLSPEVTEGPLYVRGEQIRRELTSGELGVNLRFAVQVVDVNTCEPVPDAWVDLWSCNSTGVYGGVQDYPGNGDPNVPAIINSTALRGVQPTDKDGIALFDTLVPGHYAGRATHMHAMVHHDVTQQENGTITGGHVSHIGQMYFDQSLLQVVEQTPTYAINTQNWVQNANDALFTMGTSGGDDPIVRYAILGESVENGLFGWIRFGVDLTAQRTYNPAAYKDENGGHMNPGGPVGGGFPGGFPGGGFPGFGGGAAP</sequence>
<dbReference type="Proteomes" id="UP001187682">
    <property type="component" value="Unassembled WGS sequence"/>
</dbReference>
<dbReference type="Gene3D" id="2.60.130.10">
    <property type="entry name" value="Aromatic compound dioxygenase"/>
    <property type="match status" value="1"/>
</dbReference>
<dbReference type="InterPro" id="IPR015889">
    <property type="entry name" value="Intradiol_dOase_core"/>
</dbReference>
<proteinExistence type="predicted"/>
<dbReference type="CDD" id="cd03457">
    <property type="entry name" value="intradiol_dioxygenase_like"/>
    <property type="match status" value="1"/>
</dbReference>
<dbReference type="AlphaFoldDB" id="A0AAE8N760"/>
<protein>
    <submittedName>
        <fullName evidence="3">Related to protocatechuate 3,4-dioxygenase beta subunit</fullName>
    </submittedName>
</protein>
<feature type="signal peptide" evidence="1">
    <location>
        <begin position="1"/>
        <end position="19"/>
    </location>
</feature>
<dbReference type="GO" id="GO:0008199">
    <property type="term" value="F:ferric iron binding"/>
    <property type="evidence" value="ECO:0007669"/>
    <property type="project" value="InterPro"/>
</dbReference>
<organism evidence="3 4">
    <name type="scientific">Cephalotrichum gorgonifer</name>
    <dbReference type="NCBI Taxonomy" id="2041049"/>
    <lineage>
        <taxon>Eukaryota</taxon>
        <taxon>Fungi</taxon>
        <taxon>Dikarya</taxon>
        <taxon>Ascomycota</taxon>
        <taxon>Pezizomycotina</taxon>
        <taxon>Sordariomycetes</taxon>
        <taxon>Hypocreomycetidae</taxon>
        <taxon>Microascales</taxon>
        <taxon>Microascaceae</taxon>
        <taxon>Cephalotrichum</taxon>
    </lineage>
</organism>
<comment type="caution">
    <text evidence="3">The sequence shown here is derived from an EMBL/GenBank/DDBJ whole genome shotgun (WGS) entry which is preliminary data.</text>
</comment>
<gene>
    <name evidence="3" type="ORF">DNG_08806</name>
</gene>
<dbReference type="EMBL" id="ONZQ02000014">
    <property type="protein sequence ID" value="SPO06117.1"/>
    <property type="molecule type" value="Genomic_DNA"/>
</dbReference>
<dbReference type="SUPFAM" id="SSF49482">
    <property type="entry name" value="Aromatic compound dioxygenase"/>
    <property type="match status" value="1"/>
</dbReference>
<dbReference type="InterPro" id="IPR000627">
    <property type="entry name" value="Intradiol_dOase_C"/>
</dbReference>
<evidence type="ECO:0000256" key="1">
    <source>
        <dbReference type="SAM" id="SignalP"/>
    </source>
</evidence>
<keyword evidence="4" id="KW-1185">Reference proteome</keyword>
<dbReference type="Pfam" id="PF00775">
    <property type="entry name" value="Dioxygenase_C"/>
    <property type="match status" value="1"/>
</dbReference>
<evidence type="ECO:0000259" key="2">
    <source>
        <dbReference type="Pfam" id="PF00775"/>
    </source>
</evidence>
<feature type="domain" description="Intradiol ring-cleavage dioxygenases" evidence="2">
    <location>
        <begin position="132"/>
        <end position="235"/>
    </location>
</feature>
<dbReference type="PANTHER" id="PTHR34315:SF1">
    <property type="entry name" value="INTRADIOL RING-CLEAVAGE DIOXYGENASES DOMAIN-CONTAINING PROTEIN-RELATED"/>
    <property type="match status" value="1"/>
</dbReference>
<evidence type="ECO:0000313" key="3">
    <source>
        <dbReference type="EMBL" id="SPO06117.1"/>
    </source>
</evidence>
<evidence type="ECO:0000313" key="4">
    <source>
        <dbReference type="Proteomes" id="UP001187682"/>
    </source>
</evidence>
<accession>A0AAE8N760</accession>
<keyword evidence="1" id="KW-0732">Signal</keyword>
<reference evidence="3" key="1">
    <citation type="submission" date="2018-03" db="EMBL/GenBank/DDBJ databases">
        <authorList>
            <person name="Guldener U."/>
        </authorList>
    </citation>
    <scope>NUCLEOTIDE SEQUENCE</scope>
</reference>
<dbReference type="PANTHER" id="PTHR34315">
    <property type="match status" value="1"/>
</dbReference>